<gene>
    <name evidence="2" type="ORF">UFOPK1392_01443</name>
    <name evidence="3" type="ORF">UFOPK3733_00109</name>
</gene>
<proteinExistence type="predicted"/>
<dbReference type="InterPro" id="IPR029069">
    <property type="entry name" value="HotDog_dom_sf"/>
</dbReference>
<accession>A0A6J7HP47</accession>
<dbReference type="EMBL" id="CAEMXZ010000063">
    <property type="protein sequence ID" value="CAB4323686.1"/>
    <property type="molecule type" value="Genomic_DNA"/>
</dbReference>
<sequence length="283" mass="30266">MPESPADTSSPADTRPAYPPPRHAMRMLAMESEQFETGDVRGWLPVSPMFTGPDGGPRIGAIGMLVDALGGMRSITAAAPEWAFTADMSLHLLPTGPIERIQTDIRVLRRGRRTLVLEAELTTDDDRPAGLALLTFAVVPRPDHLVNIVIDTSPGRRTMSRLEGDQEPPADYHRELGFIEESAGIVMVELRPEVGNTVGALHGGVHTALVDEAAVSLGRTLLGPNATTTDIHLAFMELGFTGPMRAEATLVGEPANNHLTAVVQVLDGNNRVCSYATVEVSAP</sequence>
<dbReference type="SUPFAM" id="SSF54637">
    <property type="entry name" value="Thioesterase/thiol ester dehydrase-isomerase"/>
    <property type="match status" value="2"/>
</dbReference>
<evidence type="ECO:0000313" key="2">
    <source>
        <dbReference type="EMBL" id="CAB4323686.1"/>
    </source>
</evidence>
<dbReference type="Gene3D" id="3.10.129.10">
    <property type="entry name" value="Hotdog Thioesterase"/>
    <property type="match status" value="2"/>
</dbReference>
<protein>
    <submittedName>
        <fullName evidence="3">Unannotated protein</fullName>
    </submittedName>
</protein>
<feature type="region of interest" description="Disordered" evidence="1">
    <location>
        <begin position="1"/>
        <end position="21"/>
    </location>
</feature>
<reference evidence="3" key="1">
    <citation type="submission" date="2020-05" db="EMBL/GenBank/DDBJ databases">
        <authorList>
            <person name="Chiriac C."/>
            <person name="Salcher M."/>
            <person name="Ghai R."/>
            <person name="Kavagutti S V."/>
        </authorList>
    </citation>
    <scope>NUCLEOTIDE SEQUENCE</scope>
</reference>
<dbReference type="CDD" id="cd03443">
    <property type="entry name" value="PaaI_thioesterase"/>
    <property type="match status" value="1"/>
</dbReference>
<dbReference type="EMBL" id="CAFBNC010000003">
    <property type="protein sequence ID" value="CAB4921734.1"/>
    <property type="molecule type" value="Genomic_DNA"/>
</dbReference>
<feature type="compositionally biased region" description="Polar residues" evidence="1">
    <location>
        <begin position="1"/>
        <end position="12"/>
    </location>
</feature>
<evidence type="ECO:0000313" key="3">
    <source>
        <dbReference type="EMBL" id="CAB4921734.1"/>
    </source>
</evidence>
<evidence type="ECO:0000256" key="1">
    <source>
        <dbReference type="SAM" id="MobiDB-lite"/>
    </source>
</evidence>
<organism evidence="3">
    <name type="scientific">freshwater metagenome</name>
    <dbReference type="NCBI Taxonomy" id="449393"/>
    <lineage>
        <taxon>unclassified sequences</taxon>
        <taxon>metagenomes</taxon>
        <taxon>ecological metagenomes</taxon>
    </lineage>
</organism>
<name>A0A6J7HP47_9ZZZZ</name>
<dbReference type="AlphaFoldDB" id="A0A6J7HP47"/>